<keyword evidence="5 7" id="KW-1133">Transmembrane helix</keyword>
<feature type="transmembrane region" description="Helical" evidence="7">
    <location>
        <begin position="145"/>
        <end position="164"/>
    </location>
</feature>
<evidence type="ECO:0000256" key="2">
    <source>
        <dbReference type="ARBA" id="ARBA00004141"/>
    </source>
</evidence>
<evidence type="ECO:0000256" key="6">
    <source>
        <dbReference type="ARBA" id="ARBA00023136"/>
    </source>
</evidence>
<evidence type="ECO:0000256" key="7">
    <source>
        <dbReference type="RuleBase" id="RU363107"/>
    </source>
</evidence>
<comment type="function">
    <text evidence="1 7">May be involved in both secretory and endocytic intracellular trafficking in the endosomal/prevacuolar compartments.</text>
</comment>
<dbReference type="Proteomes" id="UP000195402">
    <property type="component" value="Unassembled WGS sequence"/>
</dbReference>
<dbReference type="FunCoup" id="A0A200QDE0">
    <property type="interactions" value="1594"/>
</dbReference>
<dbReference type="OMA" id="REMFDSH"/>
<sequence length="194" mass="21789">MATYGSIPTSTSPESGGGGSLEFISRAKNRLQSDLGTRRPWKEMADLTAFNIPSSFSEAISRIQINQAYFRTNYAIIILVILFLSLLWHPISLIVFILTMSLWLFFYFLRDEPLMIFNRTIDDQVILIVLSVVMIVALFLTHVTINILVSISVGVVLVLIHAALRKNEDLFVDDDDDVEDLGQLPLNQQPSISS</sequence>
<evidence type="ECO:0000256" key="4">
    <source>
        <dbReference type="ARBA" id="ARBA00022692"/>
    </source>
</evidence>
<keyword evidence="6 7" id="KW-0472">Membrane</keyword>
<keyword evidence="7" id="KW-0813">Transport</keyword>
<evidence type="ECO:0000256" key="3">
    <source>
        <dbReference type="ARBA" id="ARBA00006483"/>
    </source>
</evidence>
<feature type="transmembrane region" description="Helical" evidence="7">
    <location>
        <begin position="91"/>
        <end position="109"/>
    </location>
</feature>
<evidence type="ECO:0000313" key="8">
    <source>
        <dbReference type="EMBL" id="OVA08455.1"/>
    </source>
</evidence>
<keyword evidence="4 7" id="KW-0812">Transmembrane</keyword>
<feature type="transmembrane region" description="Helical" evidence="7">
    <location>
        <begin position="121"/>
        <end position="139"/>
    </location>
</feature>
<proteinExistence type="inferred from homology"/>
<comment type="caution">
    <text evidence="8">The sequence shown here is derived from an EMBL/GenBank/DDBJ whole genome shotgun (WGS) entry which is preliminary data.</text>
</comment>
<dbReference type="AlphaFoldDB" id="A0A200QDE0"/>
<dbReference type="PANTHER" id="PTHR19317">
    <property type="entry name" value="PRENYLATED RAB ACCEPTOR 1-RELATED"/>
    <property type="match status" value="1"/>
</dbReference>
<dbReference type="Pfam" id="PF03208">
    <property type="entry name" value="PRA1"/>
    <property type="match status" value="1"/>
</dbReference>
<dbReference type="InParanoid" id="A0A200QDE0"/>
<dbReference type="OrthoDB" id="63113at2759"/>
<dbReference type="InterPro" id="IPR004895">
    <property type="entry name" value="Prenylated_rab_accept_PRA1"/>
</dbReference>
<dbReference type="EMBL" id="MVGT01002328">
    <property type="protein sequence ID" value="OVA08455.1"/>
    <property type="molecule type" value="Genomic_DNA"/>
</dbReference>
<comment type="subcellular location">
    <subcellularLocation>
        <location evidence="2 7">Membrane</location>
        <topology evidence="2 7">Multi-pass membrane protein</topology>
    </subcellularLocation>
</comment>
<protein>
    <recommendedName>
        <fullName evidence="7">PRA1 family protein</fullName>
    </recommendedName>
</protein>
<organism evidence="8 9">
    <name type="scientific">Macleaya cordata</name>
    <name type="common">Five-seeded plume-poppy</name>
    <name type="synonym">Bocconia cordata</name>
    <dbReference type="NCBI Taxonomy" id="56857"/>
    <lineage>
        <taxon>Eukaryota</taxon>
        <taxon>Viridiplantae</taxon>
        <taxon>Streptophyta</taxon>
        <taxon>Embryophyta</taxon>
        <taxon>Tracheophyta</taxon>
        <taxon>Spermatophyta</taxon>
        <taxon>Magnoliopsida</taxon>
        <taxon>Ranunculales</taxon>
        <taxon>Papaveraceae</taxon>
        <taxon>Papaveroideae</taxon>
        <taxon>Macleaya</taxon>
    </lineage>
</organism>
<dbReference type="PANTHER" id="PTHR19317:SF2">
    <property type="entry name" value="PRA1 FAMILY PROTEIN F2"/>
    <property type="match status" value="1"/>
</dbReference>
<accession>A0A200QDE0</accession>
<evidence type="ECO:0000256" key="5">
    <source>
        <dbReference type="ARBA" id="ARBA00022989"/>
    </source>
</evidence>
<keyword evidence="9" id="KW-1185">Reference proteome</keyword>
<dbReference type="GO" id="GO:0016192">
    <property type="term" value="P:vesicle-mediated transport"/>
    <property type="evidence" value="ECO:0007669"/>
    <property type="project" value="TreeGrafter"/>
</dbReference>
<reference evidence="8 9" key="1">
    <citation type="journal article" date="2017" name="Mol. Plant">
        <title>The Genome of Medicinal Plant Macleaya cordata Provides New Insights into Benzylisoquinoline Alkaloids Metabolism.</title>
        <authorList>
            <person name="Liu X."/>
            <person name="Liu Y."/>
            <person name="Huang P."/>
            <person name="Ma Y."/>
            <person name="Qing Z."/>
            <person name="Tang Q."/>
            <person name="Cao H."/>
            <person name="Cheng P."/>
            <person name="Zheng Y."/>
            <person name="Yuan Z."/>
            <person name="Zhou Y."/>
            <person name="Liu J."/>
            <person name="Tang Z."/>
            <person name="Zhuo Y."/>
            <person name="Zhang Y."/>
            <person name="Yu L."/>
            <person name="Huang J."/>
            <person name="Yang P."/>
            <person name="Peng Q."/>
            <person name="Zhang J."/>
            <person name="Jiang W."/>
            <person name="Zhang Z."/>
            <person name="Lin K."/>
            <person name="Ro D.K."/>
            <person name="Chen X."/>
            <person name="Xiong X."/>
            <person name="Shang Y."/>
            <person name="Huang S."/>
            <person name="Zeng J."/>
        </authorList>
    </citation>
    <scope>NUCLEOTIDE SEQUENCE [LARGE SCALE GENOMIC DNA]</scope>
    <source>
        <strain evidence="9">cv. BLH2017</strain>
        <tissue evidence="8">Root</tissue>
    </source>
</reference>
<dbReference type="GO" id="GO:0005783">
    <property type="term" value="C:endoplasmic reticulum"/>
    <property type="evidence" value="ECO:0007669"/>
    <property type="project" value="TreeGrafter"/>
</dbReference>
<gene>
    <name evidence="8" type="ORF">BVC80_209g191</name>
</gene>
<dbReference type="GO" id="GO:0005794">
    <property type="term" value="C:Golgi apparatus"/>
    <property type="evidence" value="ECO:0007669"/>
    <property type="project" value="TreeGrafter"/>
</dbReference>
<evidence type="ECO:0000313" key="9">
    <source>
        <dbReference type="Proteomes" id="UP000195402"/>
    </source>
</evidence>
<comment type="similarity">
    <text evidence="3 7">Belongs to the PRA1 family.</text>
</comment>
<evidence type="ECO:0000256" key="1">
    <source>
        <dbReference type="ARBA" id="ARBA00002501"/>
    </source>
</evidence>
<dbReference type="GO" id="GO:0016020">
    <property type="term" value="C:membrane"/>
    <property type="evidence" value="ECO:0007669"/>
    <property type="project" value="UniProtKB-SubCell"/>
</dbReference>
<name>A0A200QDE0_MACCD</name>